<dbReference type="GO" id="GO:0005829">
    <property type="term" value="C:cytosol"/>
    <property type="evidence" value="ECO:0007669"/>
    <property type="project" value="TreeGrafter"/>
</dbReference>
<dbReference type="InterPro" id="IPR003728">
    <property type="entry name" value="Ribosome_maturation_RimP"/>
</dbReference>
<dbReference type="Gene3D" id="3.30.300.70">
    <property type="entry name" value="RimP-like superfamily, N-terminal"/>
    <property type="match status" value="1"/>
</dbReference>
<comment type="function">
    <text evidence="3">Required for maturation of 30S ribosomal subunits.</text>
</comment>
<dbReference type="InterPro" id="IPR036847">
    <property type="entry name" value="RimP_C_sf"/>
</dbReference>
<keyword evidence="2 3" id="KW-0690">Ribosome biogenesis</keyword>
<gene>
    <name evidence="3 6" type="primary">rimP</name>
    <name evidence="6" type="ORF">HQN60_12125</name>
</gene>
<evidence type="ECO:0000256" key="1">
    <source>
        <dbReference type="ARBA" id="ARBA00022490"/>
    </source>
</evidence>
<evidence type="ECO:0000256" key="3">
    <source>
        <dbReference type="HAMAP-Rule" id="MF_01077"/>
    </source>
</evidence>
<accession>A0A6M8STJ5</accession>
<dbReference type="Pfam" id="PF17384">
    <property type="entry name" value="DUF150_C"/>
    <property type="match status" value="1"/>
</dbReference>
<dbReference type="CDD" id="cd01734">
    <property type="entry name" value="YlxS_C"/>
    <property type="match status" value="1"/>
</dbReference>
<dbReference type="InterPro" id="IPR035956">
    <property type="entry name" value="RimP_N_sf"/>
</dbReference>
<protein>
    <recommendedName>
        <fullName evidence="3">Ribosome maturation factor RimP</fullName>
    </recommendedName>
</protein>
<dbReference type="NCBIfam" id="NF000929">
    <property type="entry name" value="PRK00092.2-1"/>
    <property type="match status" value="1"/>
</dbReference>
<reference evidence="6 7" key="1">
    <citation type="submission" date="2020-05" db="EMBL/GenBank/DDBJ databases">
        <title>Complete genome sequence of Deefgea sp. D17.</title>
        <authorList>
            <person name="Bae J.-W."/>
            <person name="Han J.E."/>
        </authorList>
    </citation>
    <scope>NUCLEOTIDE SEQUENCE [LARGE SCALE GENOMIC DNA]</scope>
    <source>
        <strain evidence="6 7">D17</strain>
    </source>
</reference>
<dbReference type="PANTHER" id="PTHR33867">
    <property type="entry name" value="RIBOSOME MATURATION FACTOR RIMP"/>
    <property type="match status" value="1"/>
</dbReference>
<dbReference type="GO" id="GO:0000028">
    <property type="term" value="P:ribosomal small subunit assembly"/>
    <property type="evidence" value="ECO:0007669"/>
    <property type="project" value="TreeGrafter"/>
</dbReference>
<dbReference type="Gene3D" id="2.30.30.180">
    <property type="entry name" value="Ribosome maturation factor RimP, C-terminal domain"/>
    <property type="match status" value="1"/>
</dbReference>
<dbReference type="InterPro" id="IPR028998">
    <property type="entry name" value="RimP_C"/>
</dbReference>
<feature type="domain" description="Ribosome maturation factor RimP N-terminal" evidence="4">
    <location>
        <begin position="10"/>
        <end position="75"/>
    </location>
</feature>
<dbReference type="KEGG" id="dee:HQN60_12125"/>
<sequence length="144" mass="16130">MAANLQSVLDNTLPGLGYELVDFEMGEKGLLRIFIDKDGGVTIDDCVAVSNHLLRLFMVENIPHERLEVSSPGLDRLIKKPADFERFAGEMVKVKLRLPLPDRRRNLIGKLLGLVDDQVVIDVTGEVLKLPLASIDRVRIEPQF</sequence>
<dbReference type="PANTHER" id="PTHR33867:SF1">
    <property type="entry name" value="RIBOSOME MATURATION FACTOR RIMP"/>
    <property type="match status" value="1"/>
</dbReference>
<evidence type="ECO:0000259" key="5">
    <source>
        <dbReference type="Pfam" id="PF17384"/>
    </source>
</evidence>
<dbReference type="Pfam" id="PF02576">
    <property type="entry name" value="RimP_N"/>
    <property type="match status" value="1"/>
</dbReference>
<dbReference type="EMBL" id="CP054143">
    <property type="protein sequence ID" value="QKJ67388.1"/>
    <property type="molecule type" value="Genomic_DNA"/>
</dbReference>
<dbReference type="SUPFAM" id="SSF74942">
    <property type="entry name" value="YhbC-like, C-terminal domain"/>
    <property type="match status" value="1"/>
</dbReference>
<dbReference type="AlphaFoldDB" id="A0A6M8STJ5"/>
<evidence type="ECO:0000313" key="7">
    <source>
        <dbReference type="Proteomes" id="UP000504844"/>
    </source>
</evidence>
<keyword evidence="1 3" id="KW-0963">Cytoplasm</keyword>
<evidence type="ECO:0000313" key="6">
    <source>
        <dbReference type="EMBL" id="QKJ67388.1"/>
    </source>
</evidence>
<dbReference type="Proteomes" id="UP000504844">
    <property type="component" value="Chromosome"/>
</dbReference>
<dbReference type="SUPFAM" id="SSF75420">
    <property type="entry name" value="YhbC-like, N-terminal domain"/>
    <property type="match status" value="1"/>
</dbReference>
<feature type="domain" description="Ribosome maturation factor RimP C-terminal" evidence="5">
    <location>
        <begin position="78"/>
        <end position="144"/>
    </location>
</feature>
<keyword evidence="7" id="KW-1185">Reference proteome</keyword>
<name>A0A6M8STJ5_9NEIS</name>
<organism evidence="6 7">
    <name type="scientific">Deefgea piscis</name>
    <dbReference type="NCBI Taxonomy" id="2739061"/>
    <lineage>
        <taxon>Bacteria</taxon>
        <taxon>Pseudomonadati</taxon>
        <taxon>Pseudomonadota</taxon>
        <taxon>Betaproteobacteria</taxon>
        <taxon>Neisseriales</taxon>
        <taxon>Chitinibacteraceae</taxon>
        <taxon>Deefgea</taxon>
    </lineage>
</organism>
<comment type="similarity">
    <text evidence="3">Belongs to the RimP family.</text>
</comment>
<dbReference type="GO" id="GO:0006412">
    <property type="term" value="P:translation"/>
    <property type="evidence" value="ECO:0007669"/>
    <property type="project" value="TreeGrafter"/>
</dbReference>
<evidence type="ECO:0000256" key="2">
    <source>
        <dbReference type="ARBA" id="ARBA00022517"/>
    </source>
</evidence>
<comment type="subcellular location">
    <subcellularLocation>
        <location evidence="3">Cytoplasm</location>
    </subcellularLocation>
</comment>
<proteinExistence type="inferred from homology"/>
<evidence type="ECO:0000259" key="4">
    <source>
        <dbReference type="Pfam" id="PF02576"/>
    </source>
</evidence>
<dbReference type="InterPro" id="IPR028989">
    <property type="entry name" value="RimP_N"/>
</dbReference>
<dbReference type="RefSeq" id="WP_173533890.1">
    <property type="nucleotide sequence ID" value="NZ_CP054143.1"/>
</dbReference>
<dbReference type="HAMAP" id="MF_01077">
    <property type="entry name" value="RimP"/>
    <property type="match status" value="1"/>
</dbReference>